<evidence type="ECO:0000256" key="11">
    <source>
        <dbReference type="RuleBase" id="RU000488"/>
    </source>
</evidence>
<dbReference type="Pfam" id="PF00153">
    <property type="entry name" value="Mito_carr"/>
    <property type="match status" value="3"/>
</dbReference>
<comment type="similarity">
    <text evidence="2 11">Belongs to the mitochondrial carrier (TC 2.A.29) family.</text>
</comment>
<dbReference type="GO" id="GO:0055085">
    <property type="term" value="P:transmembrane transport"/>
    <property type="evidence" value="ECO:0007669"/>
    <property type="project" value="InterPro"/>
</dbReference>
<accession>A0A5C5FNT3</accession>
<dbReference type="Gene3D" id="1.50.40.10">
    <property type="entry name" value="Mitochondrial carrier domain"/>
    <property type="match status" value="1"/>
</dbReference>
<feature type="repeat" description="Solcar" evidence="10">
    <location>
        <begin position="196"/>
        <end position="288"/>
    </location>
</feature>
<dbReference type="InterPro" id="IPR018108">
    <property type="entry name" value="MCP_transmembrane"/>
</dbReference>
<evidence type="ECO:0000256" key="7">
    <source>
        <dbReference type="ARBA" id="ARBA00022989"/>
    </source>
</evidence>
<dbReference type="PRINTS" id="PR00926">
    <property type="entry name" value="MITOCARRIER"/>
</dbReference>
<name>A0A5C5FNT3_9BASI</name>
<comment type="caution">
    <text evidence="12">The sequence shown here is derived from an EMBL/GenBank/DDBJ whole genome shotgun (WGS) entry which is preliminary data.</text>
</comment>
<dbReference type="PROSITE" id="PS50920">
    <property type="entry name" value="SOLCAR"/>
    <property type="match status" value="3"/>
</dbReference>
<feature type="repeat" description="Solcar" evidence="10">
    <location>
        <begin position="10"/>
        <end position="83"/>
    </location>
</feature>
<keyword evidence="9 10" id="KW-0472">Membrane</keyword>
<dbReference type="AlphaFoldDB" id="A0A5C5FNT3"/>
<dbReference type="Proteomes" id="UP000311382">
    <property type="component" value="Unassembled WGS sequence"/>
</dbReference>
<keyword evidence="8" id="KW-0496">Mitochondrion</keyword>
<evidence type="ECO:0000256" key="2">
    <source>
        <dbReference type="ARBA" id="ARBA00006375"/>
    </source>
</evidence>
<dbReference type="EMBL" id="SOZI01000137">
    <property type="protein sequence ID" value="TNY18470.1"/>
    <property type="molecule type" value="Genomic_DNA"/>
</dbReference>
<evidence type="ECO:0000256" key="9">
    <source>
        <dbReference type="ARBA" id="ARBA00023136"/>
    </source>
</evidence>
<keyword evidence="13" id="KW-1185">Reference proteome</keyword>
<evidence type="ECO:0000256" key="6">
    <source>
        <dbReference type="ARBA" id="ARBA00022792"/>
    </source>
</evidence>
<keyword evidence="7" id="KW-1133">Transmembrane helix</keyword>
<dbReference type="OrthoDB" id="415315at2759"/>
<gene>
    <name evidence="12" type="ORF">DMC30DRAFT_355478</name>
</gene>
<evidence type="ECO:0000256" key="10">
    <source>
        <dbReference type="PROSITE-ProRule" id="PRU00282"/>
    </source>
</evidence>
<dbReference type="STRING" id="5288.A0A5C5FNT3"/>
<evidence type="ECO:0000256" key="3">
    <source>
        <dbReference type="ARBA" id="ARBA00022448"/>
    </source>
</evidence>
<dbReference type="SUPFAM" id="SSF103506">
    <property type="entry name" value="Mitochondrial carrier"/>
    <property type="match status" value="1"/>
</dbReference>
<dbReference type="InterPro" id="IPR002067">
    <property type="entry name" value="MCP"/>
</dbReference>
<organism evidence="12 13">
    <name type="scientific">Rhodotorula diobovata</name>
    <dbReference type="NCBI Taxonomy" id="5288"/>
    <lineage>
        <taxon>Eukaryota</taxon>
        <taxon>Fungi</taxon>
        <taxon>Dikarya</taxon>
        <taxon>Basidiomycota</taxon>
        <taxon>Pucciniomycotina</taxon>
        <taxon>Microbotryomycetes</taxon>
        <taxon>Sporidiobolales</taxon>
        <taxon>Sporidiobolaceae</taxon>
        <taxon>Rhodotorula</taxon>
    </lineage>
</organism>
<evidence type="ECO:0000256" key="5">
    <source>
        <dbReference type="ARBA" id="ARBA00022737"/>
    </source>
</evidence>
<evidence type="ECO:0000313" key="13">
    <source>
        <dbReference type="Proteomes" id="UP000311382"/>
    </source>
</evidence>
<proteinExistence type="inferred from homology"/>
<keyword evidence="3 11" id="KW-0813">Transport</keyword>
<evidence type="ECO:0000256" key="8">
    <source>
        <dbReference type="ARBA" id="ARBA00023128"/>
    </source>
</evidence>
<dbReference type="PANTHER" id="PTHR45667">
    <property type="entry name" value="S-ADENOSYLMETHIONINE MITOCHONDRIAL CARRIER PROTEIN"/>
    <property type="match status" value="1"/>
</dbReference>
<evidence type="ECO:0000313" key="12">
    <source>
        <dbReference type="EMBL" id="TNY18470.1"/>
    </source>
</evidence>
<keyword evidence="5" id="KW-0677">Repeat</keyword>
<dbReference type="GO" id="GO:0005743">
    <property type="term" value="C:mitochondrial inner membrane"/>
    <property type="evidence" value="ECO:0007669"/>
    <property type="project" value="UniProtKB-SubCell"/>
</dbReference>
<sequence length="304" mass="31835">MDSPLPSSTSRFTSALVAGACAGTAVDTLFFPIDTLKTRAQSAQGFFAAGGFRGVYRGLGSAVVGSAPGASLFFTSYELAKHHLPRVAPSLGTDSWAPALHMLSASSGEVAACLVRVPTEVVKQRAQTAAAASSLSVAQRVWAQEGLRGFYRGFGSTVAREIPFTCLQFPLYERLKVLLARRTVPSQRVADLPAHHAALCGSLAGGVAAGLTTPLDVCKTRIMLRQADPSHAHPHAHGGAGPGILATLRGIVRSEGPRALFRGVVPRVMWISGGGAVFLGVYEAVKRALAGPQARAGVERERRD</sequence>
<comment type="subcellular location">
    <subcellularLocation>
        <location evidence="1">Mitochondrion inner membrane</location>
        <topology evidence="1">Multi-pass membrane protein</topology>
    </subcellularLocation>
</comment>
<evidence type="ECO:0000256" key="4">
    <source>
        <dbReference type="ARBA" id="ARBA00022692"/>
    </source>
</evidence>
<reference evidence="12 13" key="1">
    <citation type="submission" date="2019-03" db="EMBL/GenBank/DDBJ databases">
        <title>Rhodosporidium diobovatum UCD-FST 08-225 genome sequencing, assembly, and annotation.</title>
        <authorList>
            <person name="Fakankun I.U."/>
            <person name="Fristensky B."/>
            <person name="Levin D.B."/>
        </authorList>
    </citation>
    <scope>NUCLEOTIDE SEQUENCE [LARGE SCALE GENOMIC DNA]</scope>
    <source>
        <strain evidence="12 13">UCD-FST 08-225</strain>
    </source>
</reference>
<feature type="repeat" description="Solcar" evidence="10">
    <location>
        <begin position="99"/>
        <end position="178"/>
    </location>
</feature>
<protein>
    <submittedName>
        <fullName evidence="12">S-adenosylmethionine transporter</fullName>
    </submittedName>
</protein>
<keyword evidence="6" id="KW-0999">Mitochondrion inner membrane</keyword>
<keyword evidence="4 10" id="KW-0812">Transmembrane</keyword>
<dbReference type="InterPro" id="IPR023395">
    <property type="entry name" value="MCP_dom_sf"/>
</dbReference>
<evidence type="ECO:0000256" key="1">
    <source>
        <dbReference type="ARBA" id="ARBA00004448"/>
    </source>
</evidence>
<dbReference type="FunFam" id="1.50.40.10:FF:000018">
    <property type="entry name" value="S-adenosylmethionine mitochondrial carrier protein-like"/>
    <property type="match status" value="1"/>
</dbReference>